<keyword evidence="10" id="KW-1185">Reference proteome</keyword>
<comment type="function">
    <text evidence="6 7">Component of the Mediator complex, a coactivator involved in the regulated transcription of nearly all RNA polymerase II-dependent genes. Mediator functions as a bridge to convey information from gene-specific regulatory proteins to the basal RNA polymerase II transcription machinery. Mediator is recruited to promoters by direct interactions with regulatory proteins and serves as a scaffold for the assembly of a functional preinitiation complex with RNA polymerase II and the general transcription factors.</text>
</comment>
<reference evidence="9" key="3">
    <citation type="submission" date="2025-09" db="UniProtKB">
        <authorList>
            <consortium name="Ensembl"/>
        </authorList>
    </citation>
    <scope>IDENTIFICATION</scope>
</reference>
<evidence type="ECO:0000256" key="8">
    <source>
        <dbReference type="SAM" id="MobiDB-lite"/>
    </source>
</evidence>
<dbReference type="GeneTree" id="ENSGT00390000011810"/>
<dbReference type="InterPro" id="IPR019313">
    <property type="entry name" value="Mediator_Med17"/>
</dbReference>
<evidence type="ECO:0000256" key="6">
    <source>
        <dbReference type="ARBA" id="ARBA00025687"/>
    </source>
</evidence>
<dbReference type="GO" id="GO:0070847">
    <property type="term" value="C:core mediator complex"/>
    <property type="evidence" value="ECO:0007669"/>
    <property type="project" value="TreeGrafter"/>
</dbReference>
<dbReference type="GO" id="GO:0016592">
    <property type="term" value="C:mediator complex"/>
    <property type="evidence" value="ECO:0007669"/>
    <property type="project" value="InterPro"/>
</dbReference>
<dbReference type="Proteomes" id="UP000291022">
    <property type="component" value="Unassembled WGS sequence"/>
</dbReference>
<dbReference type="GO" id="GO:0003712">
    <property type="term" value="F:transcription coregulator activity"/>
    <property type="evidence" value="ECO:0007669"/>
    <property type="project" value="InterPro"/>
</dbReference>
<keyword evidence="5 7" id="KW-0539">Nucleus</keyword>
<dbReference type="Pfam" id="PF10156">
    <property type="entry name" value="Med17"/>
    <property type="match status" value="1"/>
</dbReference>
<dbReference type="Ensembl" id="ENSUAMT00000039403.1">
    <property type="protein sequence ID" value="ENSUAMP00000035393.1"/>
    <property type="gene ID" value="ENSUAMG00000026834.1"/>
</dbReference>
<dbReference type="PANTHER" id="PTHR13114:SF7">
    <property type="entry name" value="MEDIATOR OF RNA POLYMERASE II TRANSCRIPTION SUBUNIT 17"/>
    <property type="match status" value="1"/>
</dbReference>
<gene>
    <name evidence="7 9" type="primary">MED17</name>
</gene>
<reference evidence="10" key="1">
    <citation type="submission" date="2016-06" db="EMBL/GenBank/DDBJ databases">
        <title>De novo assembly and RNA-Seq shows season-dependent expression and editing in black bear kidneys.</title>
        <authorList>
            <person name="Korstanje R."/>
            <person name="Srivastava A."/>
            <person name="Sarsani V.K."/>
            <person name="Sheehan S.M."/>
            <person name="Seger R.L."/>
            <person name="Barter M.E."/>
            <person name="Lindqvist C."/>
            <person name="Brody L.C."/>
            <person name="Mullikin J.C."/>
        </authorList>
    </citation>
    <scope>NUCLEOTIDE SEQUENCE [LARGE SCALE GENOMIC DNA]</scope>
</reference>
<organism evidence="9 10">
    <name type="scientific">Ursus americanus</name>
    <name type="common">American black bear</name>
    <name type="synonym">Euarctos americanus</name>
    <dbReference type="NCBI Taxonomy" id="9643"/>
    <lineage>
        <taxon>Eukaryota</taxon>
        <taxon>Metazoa</taxon>
        <taxon>Chordata</taxon>
        <taxon>Craniata</taxon>
        <taxon>Vertebrata</taxon>
        <taxon>Euteleostomi</taxon>
        <taxon>Mammalia</taxon>
        <taxon>Eutheria</taxon>
        <taxon>Laurasiatheria</taxon>
        <taxon>Carnivora</taxon>
        <taxon>Caniformia</taxon>
        <taxon>Ursidae</taxon>
        <taxon>Ursus</taxon>
    </lineage>
</organism>
<dbReference type="GO" id="GO:0006357">
    <property type="term" value="P:regulation of transcription by RNA polymerase II"/>
    <property type="evidence" value="ECO:0007669"/>
    <property type="project" value="InterPro"/>
</dbReference>
<feature type="region of interest" description="Disordered" evidence="8">
    <location>
        <begin position="51"/>
        <end position="83"/>
    </location>
</feature>
<evidence type="ECO:0000256" key="4">
    <source>
        <dbReference type="ARBA" id="ARBA00023163"/>
    </source>
</evidence>
<dbReference type="AlphaFoldDB" id="A0A452SRG6"/>
<feature type="compositionally biased region" description="Low complexity" evidence="8">
    <location>
        <begin position="62"/>
        <end position="74"/>
    </location>
</feature>
<evidence type="ECO:0000313" key="10">
    <source>
        <dbReference type="Proteomes" id="UP000291022"/>
    </source>
</evidence>
<evidence type="ECO:0000313" key="9">
    <source>
        <dbReference type="Ensembl" id="ENSUAMP00000035393.1"/>
    </source>
</evidence>
<reference evidence="9" key="2">
    <citation type="submission" date="2025-08" db="UniProtKB">
        <authorList>
            <consortium name="Ensembl"/>
        </authorList>
    </citation>
    <scope>IDENTIFICATION</scope>
</reference>
<evidence type="ECO:0000256" key="3">
    <source>
        <dbReference type="ARBA" id="ARBA00023015"/>
    </source>
</evidence>
<evidence type="ECO:0000256" key="5">
    <source>
        <dbReference type="ARBA" id="ARBA00023242"/>
    </source>
</evidence>
<keyword evidence="4 7" id="KW-0804">Transcription</keyword>
<keyword evidence="3 7" id="KW-0805">Transcription regulation</keyword>
<name>A0A452SRG6_URSAM</name>
<comment type="subcellular location">
    <subcellularLocation>
        <location evidence="1 7">Nucleus</location>
    </subcellularLocation>
</comment>
<proteinExistence type="inferred from homology"/>
<comment type="similarity">
    <text evidence="2 7">Belongs to the Mediator complex subunit 17 family.</text>
</comment>
<protein>
    <recommendedName>
        <fullName evidence="7">Mediator of RNA polymerase II transcription subunit 17</fullName>
    </recommendedName>
    <alternativeName>
        <fullName evidence="7">Mediator complex subunit 17</fullName>
    </alternativeName>
</protein>
<keyword evidence="7" id="KW-0010">Activator</keyword>
<comment type="subunit">
    <text evidence="7">Component of the Mediator complex, which is composed of MED1, MED4, MED6, MED7, MED8, MED9, MED10, MED11, MED12, MED13, MED13L, MED14, MED15, MED16, MED17, MED18, MED19, MED20, MED21, MED22, MED23, MED24, MED25, MED26, MED27, MED29, MED30, MED31, CCNC, CDK8 and CDC2L6/CDK11. The MED12, MED13, CCNC and CDK8 subunits form a distinct module termed the CDK8 module. Mediator containing the CDK8 module is less active than Mediator lacking this module in supporting transcriptional activation. Individual preparations of the Mediator complex lacking one or more distinct subunits have been variously termed ARC, CRSP, DRIP, PC2, SMCC and TRAP.</text>
</comment>
<evidence type="ECO:0000256" key="1">
    <source>
        <dbReference type="ARBA" id="ARBA00004123"/>
    </source>
</evidence>
<evidence type="ECO:0000256" key="2">
    <source>
        <dbReference type="ARBA" id="ARBA00005635"/>
    </source>
</evidence>
<dbReference type="PANTHER" id="PTHR13114">
    <property type="entry name" value="MEDIATOR OF RNA POLYMERASE II TRANSCRIPTION SUBUNIT 17"/>
    <property type="match status" value="1"/>
</dbReference>
<sequence length="619" mass="70019">MSGVRAVRISIESACEKQVQEVGLDGTETYLQPLSMSQNLARLAQRIDFSQGSGSEEEEAAGAEGDAQDWAGAGSSADQDDEEGLVKFQPSLWPWDSVRNNLRSALTEMCVLYDVLSIVRDKKFMTLDPVSQDALPPKQNPQTLQLISKKKSLAGAAQILLKGAERLTKSVTENQENKLQRDFNSELLRLRQHWKLRKVGDKILGDLSYRSAGSLFPHHGTFEVIKNTDIDLDKKIPEDYCPLDVQIPSDLEGSAYIKVSIQKQAPDIGDLGTVNLFKRPLPKSKPGSPHWQTKLEAAQNVLLCKEIFAQLSREAVQIKSQIPHIVVKNQIISQPFPSLQLLISLCHSSNDKKSQKSATEKQSPEDHLYVLEHNLHLLIREFHKQTLSSIMMPHPASAPFGHKRMRLSGPQAFDKNEINSLQSSEGLLEKIIKQAKHIFLRSRTAATIDSLASRIEDPQIQAHWSNINDVYESSVKVLITSQGYEQICKSIQLQLNIGVEQIRVVHRDGRVITLSHQEQELQDFLLSQFVMALKVAARSWFSFPVTSVKIFRKVTFYRIANGIIFADHSEKFSGIKWRVETLFIKWSCLCLHLALAYYDFCFQNSFWIIFFQRSSQKLT</sequence>
<evidence type="ECO:0000256" key="7">
    <source>
        <dbReference type="RuleBase" id="RU364140"/>
    </source>
</evidence>
<accession>A0A452SRG6</accession>